<dbReference type="AlphaFoldDB" id="A0A1Q5PLY5"/>
<dbReference type="RefSeq" id="WP_075361818.1">
    <property type="nucleotide sequence ID" value="NZ_MPDM01000006.1"/>
</dbReference>
<evidence type="ECO:0000313" key="3">
    <source>
        <dbReference type="EMBL" id="OKL48050.1"/>
    </source>
</evidence>
<feature type="domain" description="SLH" evidence="2">
    <location>
        <begin position="111"/>
        <end position="172"/>
    </location>
</feature>
<feature type="chain" id="PRO_5013225368" description="SLH domain-containing protein" evidence="1">
    <location>
        <begin position="25"/>
        <end position="259"/>
    </location>
</feature>
<feature type="signal peptide" evidence="1">
    <location>
        <begin position="1"/>
        <end position="24"/>
    </location>
</feature>
<sequence length="259" mass="29395">MKISVKVLALPLVLMMSIPGTALAATPELPATIEDNDIPVTIEEVPKFYPTFSDIEGNMFTEEIRWGAENGYLRGWPDGTFRPQQLVTREAFAAFMYRMKAKPEAESNTDQNCFTDIANSQFQKEICWMKSEGISTGWPDGTYRPKEFIERGAIAAFFARADKAKLPEYYKAYAQQGHLPDAVGSPFYKEIFWFHIHGIGRGWDDGSFRPNAYASRDATAAFFYRYAHRSRELLDLPFPDPNGDYDPNVKYLEIPNAGN</sequence>
<comment type="caution">
    <text evidence="3">The sequence shown here is derived from an EMBL/GenBank/DDBJ whole genome shotgun (WGS) entry which is preliminary data.</text>
</comment>
<dbReference type="InterPro" id="IPR051465">
    <property type="entry name" value="Cell_Envelope_Struct_Comp"/>
</dbReference>
<keyword evidence="4" id="KW-1185">Reference proteome</keyword>
<organism evidence="3 4">
    <name type="scientific">Boudabousia marimammalium</name>
    <dbReference type="NCBI Taxonomy" id="156892"/>
    <lineage>
        <taxon>Bacteria</taxon>
        <taxon>Bacillati</taxon>
        <taxon>Actinomycetota</taxon>
        <taxon>Actinomycetes</taxon>
        <taxon>Actinomycetales</taxon>
        <taxon>Actinomycetaceae</taxon>
        <taxon>Boudabousia</taxon>
    </lineage>
</organism>
<dbReference type="PANTHER" id="PTHR43308">
    <property type="entry name" value="OUTER MEMBRANE PROTEIN ALPHA-RELATED"/>
    <property type="match status" value="1"/>
</dbReference>
<name>A0A1Q5PLY5_9ACTO</name>
<dbReference type="PROSITE" id="PS51272">
    <property type="entry name" value="SLH"/>
    <property type="match status" value="3"/>
</dbReference>
<dbReference type="OrthoDB" id="5140323at2"/>
<feature type="domain" description="SLH" evidence="2">
    <location>
        <begin position="174"/>
        <end position="237"/>
    </location>
</feature>
<evidence type="ECO:0000259" key="2">
    <source>
        <dbReference type="PROSITE" id="PS51272"/>
    </source>
</evidence>
<dbReference type="Proteomes" id="UP000186465">
    <property type="component" value="Unassembled WGS sequence"/>
</dbReference>
<dbReference type="InterPro" id="IPR001119">
    <property type="entry name" value="SLH_dom"/>
</dbReference>
<accession>A0A1Q5PLY5</accession>
<evidence type="ECO:0000256" key="1">
    <source>
        <dbReference type="SAM" id="SignalP"/>
    </source>
</evidence>
<reference evidence="4" key="1">
    <citation type="submission" date="2016-11" db="EMBL/GenBank/DDBJ databases">
        <title>Actinomyces gypaetusis sp. nov. isolated from Gypaetus barbatus in Qinghai Tibet Plateau China.</title>
        <authorList>
            <person name="Meng X."/>
        </authorList>
    </citation>
    <scope>NUCLEOTIDE SEQUENCE [LARGE SCALE GENOMIC DNA]</scope>
    <source>
        <strain evidence="4">DSM 15383</strain>
    </source>
</reference>
<keyword evidence="1" id="KW-0732">Signal</keyword>
<proteinExistence type="predicted"/>
<dbReference type="EMBL" id="MPDM01000006">
    <property type="protein sequence ID" value="OKL48050.1"/>
    <property type="molecule type" value="Genomic_DNA"/>
</dbReference>
<dbReference type="PANTHER" id="PTHR43308:SF5">
    <property type="entry name" value="S-LAYER PROTEIN _ PEPTIDOGLYCAN ENDO-BETA-N-ACETYLGLUCOSAMINIDASE"/>
    <property type="match status" value="1"/>
</dbReference>
<protein>
    <recommendedName>
        <fullName evidence="2">SLH domain-containing protein</fullName>
    </recommendedName>
</protein>
<evidence type="ECO:0000313" key="4">
    <source>
        <dbReference type="Proteomes" id="UP000186465"/>
    </source>
</evidence>
<feature type="domain" description="SLH" evidence="2">
    <location>
        <begin position="47"/>
        <end position="110"/>
    </location>
</feature>
<dbReference type="Pfam" id="PF00395">
    <property type="entry name" value="SLH"/>
    <property type="match status" value="2"/>
</dbReference>
<dbReference type="STRING" id="156892.BM477_06165"/>
<gene>
    <name evidence="3" type="ORF">BM477_06165</name>
</gene>